<evidence type="ECO:0000256" key="5">
    <source>
        <dbReference type="ARBA" id="ARBA00022833"/>
    </source>
</evidence>
<dbReference type="SUPFAM" id="SSF51735">
    <property type="entry name" value="NAD(P)-binding Rossmann-fold domains"/>
    <property type="match status" value="1"/>
</dbReference>
<keyword evidence="6" id="KW-0560">Oxidoreductase</keyword>
<dbReference type="EMBL" id="JANJYI010000003">
    <property type="protein sequence ID" value="KAK2656648.1"/>
    <property type="molecule type" value="Genomic_DNA"/>
</dbReference>
<dbReference type="InterPro" id="IPR047109">
    <property type="entry name" value="CAD-like"/>
</dbReference>
<dbReference type="FunFam" id="3.40.50.720:FF:000022">
    <property type="entry name" value="Cinnamyl alcohol dehydrogenase"/>
    <property type="match status" value="1"/>
</dbReference>
<dbReference type="InterPro" id="IPR036291">
    <property type="entry name" value="NAD(P)-bd_dom_sf"/>
</dbReference>
<dbReference type="FunFam" id="3.90.180.10:FF:000126">
    <property type="entry name" value="Uncharacterized protein"/>
    <property type="match status" value="1"/>
</dbReference>
<dbReference type="Pfam" id="PF00107">
    <property type="entry name" value="ADH_zinc_N"/>
    <property type="match status" value="1"/>
</dbReference>
<dbReference type="PANTHER" id="PTHR42683">
    <property type="entry name" value="ALDEHYDE REDUCTASE"/>
    <property type="match status" value="1"/>
</dbReference>
<accession>A0AAD9XCW2</accession>
<dbReference type="Gene3D" id="3.90.180.10">
    <property type="entry name" value="Medium-chain alcohol dehydrogenases, catalytic domain"/>
    <property type="match status" value="1"/>
</dbReference>
<proteinExistence type="inferred from homology"/>
<organism evidence="10 11">
    <name type="scientific">Dipteronia dyeriana</name>
    <dbReference type="NCBI Taxonomy" id="168575"/>
    <lineage>
        <taxon>Eukaryota</taxon>
        <taxon>Viridiplantae</taxon>
        <taxon>Streptophyta</taxon>
        <taxon>Embryophyta</taxon>
        <taxon>Tracheophyta</taxon>
        <taxon>Spermatophyta</taxon>
        <taxon>Magnoliopsida</taxon>
        <taxon>eudicotyledons</taxon>
        <taxon>Gunneridae</taxon>
        <taxon>Pentapetalae</taxon>
        <taxon>rosids</taxon>
        <taxon>malvids</taxon>
        <taxon>Sapindales</taxon>
        <taxon>Sapindaceae</taxon>
        <taxon>Hippocastanoideae</taxon>
        <taxon>Acereae</taxon>
        <taxon>Dipteronia</taxon>
    </lineage>
</organism>
<feature type="compositionally biased region" description="Basic and acidic residues" evidence="8">
    <location>
        <begin position="337"/>
        <end position="353"/>
    </location>
</feature>
<dbReference type="PROSITE" id="PS00059">
    <property type="entry name" value="ADH_ZINC"/>
    <property type="match status" value="1"/>
</dbReference>
<evidence type="ECO:0000256" key="1">
    <source>
        <dbReference type="ARBA" id="ARBA00001947"/>
    </source>
</evidence>
<comment type="caution">
    <text evidence="10">The sequence shown here is derived from an EMBL/GenBank/DDBJ whole genome shotgun (WGS) entry which is preliminary data.</text>
</comment>
<reference evidence="10" key="1">
    <citation type="journal article" date="2023" name="Plant J.">
        <title>Genome sequences and population genomics provide insights into the demographic history, inbreeding, and mutation load of two 'living fossil' tree species of Dipteronia.</title>
        <authorList>
            <person name="Feng Y."/>
            <person name="Comes H.P."/>
            <person name="Chen J."/>
            <person name="Zhu S."/>
            <person name="Lu R."/>
            <person name="Zhang X."/>
            <person name="Li P."/>
            <person name="Qiu J."/>
            <person name="Olsen K.M."/>
            <person name="Qiu Y."/>
        </authorList>
    </citation>
    <scope>NUCLEOTIDE SEQUENCE</scope>
    <source>
        <strain evidence="10">KIB01</strain>
    </source>
</reference>
<feature type="region of interest" description="Disordered" evidence="8">
    <location>
        <begin position="334"/>
        <end position="353"/>
    </location>
</feature>
<dbReference type="InterPro" id="IPR020843">
    <property type="entry name" value="ER"/>
</dbReference>
<dbReference type="GO" id="GO:0016616">
    <property type="term" value="F:oxidoreductase activity, acting on the CH-OH group of donors, NAD or NADP as acceptor"/>
    <property type="evidence" value="ECO:0007669"/>
    <property type="project" value="InterPro"/>
</dbReference>
<evidence type="ECO:0000256" key="3">
    <source>
        <dbReference type="ARBA" id="ARBA00011738"/>
    </source>
</evidence>
<keyword evidence="11" id="KW-1185">Reference proteome</keyword>
<dbReference type="InterPro" id="IPR011032">
    <property type="entry name" value="GroES-like_sf"/>
</dbReference>
<evidence type="ECO:0000313" key="10">
    <source>
        <dbReference type="EMBL" id="KAK2656648.1"/>
    </source>
</evidence>
<comment type="similarity">
    <text evidence="2 7">Belongs to the zinc-containing alcohol dehydrogenase family.</text>
</comment>
<comment type="subunit">
    <text evidence="3">Homodimer.</text>
</comment>
<gene>
    <name evidence="10" type="ORF">Ddye_009700</name>
</gene>
<dbReference type="SMART" id="SM00829">
    <property type="entry name" value="PKS_ER"/>
    <property type="match status" value="1"/>
</dbReference>
<dbReference type="Proteomes" id="UP001280121">
    <property type="component" value="Unassembled WGS sequence"/>
</dbReference>
<dbReference type="AlphaFoldDB" id="A0AAD9XCW2"/>
<evidence type="ECO:0000313" key="11">
    <source>
        <dbReference type="Proteomes" id="UP001280121"/>
    </source>
</evidence>
<dbReference type="InterPro" id="IPR002328">
    <property type="entry name" value="ADH_Zn_CS"/>
</dbReference>
<evidence type="ECO:0000256" key="2">
    <source>
        <dbReference type="ARBA" id="ARBA00008072"/>
    </source>
</evidence>
<dbReference type="GO" id="GO:0009809">
    <property type="term" value="P:lignin biosynthetic process"/>
    <property type="evidence" value="ECO:0007669"/>
    <property type="project" value="UniProtKB-ARBA"/>
</dbReference>
<dbReference type="InterPro" id="IPR013149">
    <property type="entry name" value="ADH-like_C"/>
</dbReference>
<evidence type="ECO:0000256" key="4">
    <source>
        <dbReference type="ARBA" id="ARBA00022723"/>
    </source>
</evidence>
<dbReference type="InterPro" id="IPR013154">
    <property type="entry name" value="ADH-like_N"/>
</dbReference>
<dbReference type="Gene3D" id="3.40.50.720">
    <property type="entry name" value="NAD(P)-binding Rossmann-like Domain"/>
    <property type="match status" value="1"/>
</dbReference>
<keyword evidence="4 7" id="KW-0479">Metal-binding</keyword>
<dbReference type="GO" id="GO:0008270">
    <property type="term" value="F:zinc ion binding"/>
    <property type="evidence" value="ECO:0007669"/>
    <property type="project" value="InterPro"/>
</dbReference>
<protein>
    <recommendedName>
        <fullName evidence="9">Enoyl reductase (ER) domain-containing protein</fullName>
    </recommendedName>
</protein>
<name>A0AAD9XCW2_9ROSI</name>
<dbReference type="CDD" id="cd05283">
    <property type="entry name" value="CAD1"/>
    <property type="match status" value="1"/>
</dbReference>
<dbReference type="SUPFAM" id="SSF50129">
    <property type="entry name" value="GroES-like"/>
    <property type="match status" value="1"/>
</dbReference>
<feature type="domain" description="Enoyl reductase (ER)" evidence="9">
    <location>
        <begin position="23"/>
        <end position="367"/>
    </location>
</feature>
<evidence type="ECO:0000256" key="7">
    <source>
        <dbReference type="RuleBase" id="RU361277"/>
    </source>
</evidence>
<evidence type="ECO:0000256" key="6">
    <source>
        <dbReference type="ARBA" id="ARBA00023002"/>
    </source>
</evidence>
<dbReference type="Pfam" id="PF08240">
    <property type="entry name" value="ADH_N"/>
    <property type="match status" value="1"/>
</dbReference>
<evidence type="ECO:0000259" key="9">
    <source>
        <dbReference type="SMART" id="SM00829"/>
    </source>
</evidence>
<keyword evidence="5 7" id="KW-0862">Zinc</keyword>
<evidence type="ECO:0000256" key="8">
    <source>
        <dbReference type="SAM" id="MobiDB-lite"/>
    </source>
</evidence>
<sequence length="382" mass="41249">MGESTEQMLPKKAFGWAARDSSGVLSSFTFCRRATGEKDVTFKVLYCGICHSDLHFIKNEWEKDWASSYPLVPGHEIVGVVTEVGSKVEKFKVGDRVGVGCLVGSCHSCDNCANNLESYCPKMVVTYGSIYYDGTATYGGYSDIMVANEHFVVGIPDNLPLDGGAPLLCAGITVYSPLRYFGLDKPGMHVGVVGLGGLGHLAVKFAKAMGVKVTVISTSPNKKKEAIEHLGADSFLVSRNQDELQAAMGTLDGIIDTVSASHPLLPLIGLLKTNGKLVLVGAPDKPPELPIFPLLGGRKTVAGSAAGGMKETQEMINFAAKHNITADIEISSQSAATDDRLRKSDDQRQKSDQRLLKSMAEQRRLMIDETETEQLQLMIDEF</sequence>
<comment type="cofactor">
    <cofactor evidence="1 7">
        <name>Zn(2+)</name>
        <dbReference type="ChEBI" id="CHEBI:29105"/>
    </cofactor>
</comment>